<dbReference type="Gene3D" id="1.10.260.40">
    <property type="entry name" value="lambda repressor-like DNA-binding domains"/>
    <property type="match status" value="1"/>
</dbReference>
<protein>
    <recommendedName>
        <fullName evidence="1">HTH cro/C1-type domain-containing protein</fullName>
    </recommendedName>
</protein>
<organism evidence="2 3">
    <name type="scientific">Dyella nitratireducens</name>
    <dbReference type="NCBI Taxonomy" id="1849580"/>
    <lineage>
        <taxon>Bacteria</taxon>
        <taxon>Pseudomonadati</taxon>
        <taxon>Pseudomonadota</taxon>
        <taxon>Gammaproteobacteria</taxon>
        <taxon>Lysobacterales</taxon>
        <taxon>Rhodanobacteraceae</taxon>
        <taxon>Dyella</taxon>
    </lineage>
</organism>
<dbReference type="Proteomes" id="UP000620046">
    <property type="component" value="Unassembled WGS sequence"/>
</dbReference>
<dbReference type="Pfam" id="PF01381">
    <property type="entry name" value="HTH_3"/>
    <property type="match status" value="1"/>
</dbReference>
<proteinExistence type="predicted"/>
<dbReference type="SUPFAM" id="SSF47413">
    <property type="entry name" value="lambda repressor-like DNA-binding domains"/>
    <property type="match status" value="1"/>
</dbReference>
<dbReference type="EMBL" id="BMJA01000001">
    <property type="protein sequence ID" value="GGA17046.1"/>
    <property type="molecule type" value="Genomic_DNA"/>
</dbReference>
<gene>
    <name evidence="2" type="ORF">GCM10010981_00960</name>
</gene>
<reference evidence="3" key="1">
    <citation type="journal article" date="2019" name="Int. J. Syst. Evol. Microbiol.">
        <title>The Global Catalogue of Microorganisms (GCM) 10K type strain sequencing project: providing services to taxonomists for standard genome sequencing and annotation.</title>
        <authorList>
            <consortium name="The Broad Institute Genomics Platform"/>
            <consortium name="The Broad Institute Genome Sequencing Center for Infectious Disease"/>
            <person name="Wu L."/>
            <person name="Ma J."/>
        </authorList>
    </citation>
    <scope>NUCLEOTIDE SEQUENCE [LARGE SCALE GENOMIC DNA]</scope>
    <source>
        <strain evidence="3">CGMCC 1.15439</strain>
    </source>
</reference>
<dbReference type="InterPro" id="IPR001387">
    <property type="entry name" value="Cro/C1-type_HTH"/>
</dbReference>
<accession>A0ABQ1FKG3</accession>
<evidence type="ECO:0000259" key="1">
    <source>
        <dbReference type="PROSITE" id="PS50943"/>
    </source>
</evidence>
<name>A0ABQ1FKG3_9GAMM</name>
<evidence type="ECO:0000313" key="2">
    <source>
        <dbReference type="EMBL" id="GGA17046.1"/>
    </source>
</evidence>
<sequence>MPKGKSIHSKEYPVFLQLLVEIRQEADLTQTKLAQKTGLSQPYVSAVERGVLRLDTLQLRTWLHGCDSDLGTFGTELERRLKAFGRGSEGMKARRGKKT</sequence>
<dbReference type="PROSITE" id="PS50943">
    <property type="entry name" value="HTH_CROC1"/>
    <property type="match status" value="1"/>
</dbReference>
<keyword evidence="3" id="KW-1185">Reference proteome</keyword>
<evidence type="ECO:0000313" key="3">
    <source>
        <dbReference type="Proteomes" id="UP000620046"/>
    </source>
</evidence>
<dbReference type="SMART" id="SM00530">
    <property type="entry name" value="HTH_XRE"/>
    <property type="match status" value="1"/>
</dbReference>
<dbReference type="InterPro" id="IPR010982">
    <property type="entry name" value="Lambda_DNA-bd_dom_sf"/>
</dbReference>
<comment type="caution">
    <text evidence="2">The sequence shown here is derived from an EMBL/GenBank/DDBJ whole genome shotgun (WGS) entry which is preliminary data.</text>
</comment>
<dbReference type="CDD" id="cd00093">
    <property type="entry name" value="HTH_XRE"/>
    <property type="match status" value="1"/>
</dbReference>
<dbReference type="RefSeq" id="WP_188792317.1">
    <property type="nucleotide sequence ID" value="NZ_BMJA01000001.1"/>
</dbReference>
<feature type="domain" description="HTH cro/C1-type" evidence="1">
    <location>
        <begin position="19"/>
        <end position="73"/>
    </location>
</feature>